<sequence length="121" mass="14093">MEFEHKLEKLISEVNNKTEINNYVFLSLGKSSVKAQVKLLKKTNYLKQDISKLALKFKKKSGELPEWIKLDIVTSTEKILFKELKKTLINTRRNYVDFGIAFDSQRQLSHLKCVTTALLFI</sequence>
<protein>
    <submittedName>
        <fullName evidence="1">Uncharacterized protein</fullName>
    </submittedName>
</protein>
<gene>
    <name evidence="1" type="ORF">RO950_12335</name>
</gene>
<name>A0ABU3IJL0_STAHA</name>
<proteinExistence type="predicted"/>
<accession>A0ABU3IJL0</accession>
<organism evidence="1 2">
    <name type="scientific">Staphylococcus haemolyticus</name>
    <dbReference type="NCBI Taxonomy" id="1283"/>
    <lineage>
        <taxon>Bacteria</taxon>
        <taxon>Bacillati</taxon>
        <taxon>Bacillota</taxon>
        <taxon>Bacilli</taxon>
        <taxon>Bacillales</taxon>
        <taxon>Staphylococcaceae</taxon>
        <taxon>Staphylococcus</taxon>
    </lineage>
</organism>
<evidence type="ECO:0000313" key="2">
    <source>
        <dbReference type="Proteomes" id="UP001269271"/>
    </source>
</evidence>
<dbReference type="EMBL" id="JAVSOO010000053">
    <property type="protein sequence ID" value="MDT4287755.1"/>
    <property type="molecule type" value="Genomic_DNA"/>
</dbReference>
<reference evidence="1 2" key="1">
    <citation type="submission" date="2023-08" db="EMBL/GenBank/DDBJ databases">
        <title>Genomic surveillance of Staphylococcus haemolyticus neonatal outbreak in southern France.</title>
        <authorList>
            <person name="Magnan C."/>
            <person name="Morsli M."/>
            <person name="Thiery B."/>
            <person name="Salipante F."/>
            <person name="Attar J."/>
            <person name="Massimo D.M."/>
            <person name="Ory J."/>
            <person name="Pantel A."/>
            <person name="Lavigne J.-P."/>
        </authorList>
    </citation>
    <scope>NUCLEOTIDE SEQUENCE [LARGE SCALE GENOMIC DNA]</scope>
    <source>
        <strain evidence="1 2">NSH026</strain>
    </source>
</reference>
<evidence type="ECO:0000313" key="1">
    <source>
        <dbReference type="EMBL" id="MDT4287755.1"/>
    </source>
</evidence>
<dbReference type="RefSeq" id="WP_046309722.1">
    <property type="nucleotide sequence ID" value="NZ_CAJUXL010000151.1"/>
</dbReference>
<comment type="caution">
    <text evidence="1">The sequence shown here is derived from an EMBL/GenBank/DDBJ whole genome shotgun (WGS) entry which is preliminary data.</text>
</comment>
<keyword evidence="2" id="KW-1185">Reference proteome</keyword>
<dbReference type="Proteomes" id="UP001269271">
    <property type="component" value="Unassembled WGS sequence"/>
</dbReference>